<gene>
    <name evidence="1" type="ORF">GCM10025867_39660</name>
</gene>
<dbReference type="EMBL" id="AP027732">
    <property type="protein sequence ID" value="BDZ51725.1"/>
    <property type="molecule type" value="Genomic_DNA"/>
</dbReference>
<evidence type="ECO:0000313" key="2">
    <source>
        <dbReference type="Proteomes" id="UP001321486"/>
    </source>
</evidence>
<keyword evidence="2" id="KW-1185">Reference proteome</keyword>
<protein>
    <submittedName>
        <fullName evidence="1">Uncharacterized protein</fullName>
    </submittedName>
</protein>
<proteinExistence type="predicted"/>
<accession>A0ABM8GTB9</accession>
<reference evidence="2" key="1">
    <citation type="journal article" date="2019" name="Int. J. Syst. Evol. Microbiol.">
        <title>The Global Catalogue of Microorganisms (GCM) 10K type strain sequencing project: providing services to taxonomists for standard genome sequencing and annotation.</title>
        <authorList>
            <consortium name="The Broad Institute Genomics Platform"/>
            <consortium name="The Broad Institute Genome Sequencing Center for Infectious Disease"/>
            <person name="Wu L."/>
            <person name="Ma J."/>
        </authorList>
    </citation>
    <scope>NUCLEOTIDE SEQUENCE [LARGE SCALE GENOMIC DNA]</scope>
    <source>
        <strain evidence="2">NBRC 108728</strain>
    </source>
</reference>
<name>A0ABM8GTB9_9MICO</name>
<dbReference type="Proteomes" id="UP001321486">
    <property type="component" value="Chromosome"/>
</dbReference>
<evidence type="ECO:0000313" key="1">
    <source>
        <dbReference type="EMBL" id="BDZ51725.1"/>
    </source>
</evidence>
<organism evidence="1 2">
    <name type="scientific">Frondihabitans sucicola</name>
    <dbReference type="NCBI Taxonomy" id="1268041"/>
    <lineage>
        <taxon>Bacteria</taxon>
        <taxon>Bacillati</taxon>
        <taxon>Actinomycetota</taxon>
        <taxon>Actinomycetes</taxon>
        <taxon>Micrococcales</taxon>
        <taxon>Microbacteriaceae</taxon>
        <taxon>Frondihabitans</taxon>
    </lineage>
</organism>
<sequence>MLAIPEDPQPLACRRRERHMGFDPARICTEELPVRNSAFVKEPVLHLPERLDRASFTTVVQA</sequence>